<comment type="caution">
    <text evidence="2">The sequence shown here is derived from an EMBL/GenBank/DDBJ whole genome shotgun (WGS) entry which is preliminary data.</text>
</comment>
<accession>A0ABQ9WQ28</accession>
<gene>
    <name evidence="2" type="ORF">BLNAU_23511</name>
    <name evidence="1" type="ORF">BLNAU_24380</name>
</gene>
<dbReference type="Gene3D" id="3.40.630.30">
    <property type="match status" value="1"/>
</dbReference>
<protein>
    <submittedName>
        <fullName evidence="2">Uncharacterized protein</fullName>
    </submittedName>
</protein>
<reference evidence="2 3" key="1">
    <citation type="journal article" date="2022" name="bioRxiv">
        <title>Genomics of Preaxostyla Flagellates Illuminates Evolutionary Transitions and the Path Towards Mitochondrial Loss.</title>
        <authorList>
            <person name="Novak L.V.F."/>
            <person name="Treitli S.C."/>
            <person name="Pyrih J."/>
            <person name="Halakuc P."/>
            <person name="Pipaliya S.V."/>
            <person name="Vacek V."/>
            <person name="Brzon O."/>
            <person name="Soukal P."/>
            <person name="Eme L."/>
            <person name="Dacks J.B."/>
            <person name="Karnkowska A."/>
            <person name="Elias M."/>
            <person name="Hampl V."/>
        </authorList>
    </citation>
    <scope>NUCLEOTIDE SEQUENCE [LARGE SCALE GENOMIC DNA]</scope>
    <source>
        <strain evidence="2">NAU3</strain>
        <tissue evidence="2">Gut</tissue>
    </source>
</reference>
<sequence>MPCPWYNPNDDSSTPLGNSIFNIYRATLTDPDLKVFHEKLMAMPFFFINYASYLDDNDPNWDVYLMCKKTNKCGDCSKPARVDFQILGYATVLSVSANSRLCTVPPSGSCHLSYRYGRVLNQKNAELAKDFRVDA</sequence>
<name>A0ABQ9WQ28_9EUKA</name>
<dbReference type="SUPFAM" id="SSF55729">
    <property type="entry name" value="Acyl-CoA N-acyltransferases (Nat)"/>
    <property type="match status" value="1"/>
</dbReference>
<organism evidence="2 3">
    <name type="scientific">Blattamonas nauphoetae</name>
    <dbReference type="NCBI Taxonomy" id="2049346"/>
    <lineage>
        <taxon>Eukaryota</taxon>
        <taxon>Metamonada</taxon>
        <taxon>Preaxostyla</taxon>
        <taxon>Oxymonadida</taxon>
        <taxon>Blattamonas</taxon>
    </lineage>
</organism>
<dbReference type="InterPro" id="IPR017380">
    <property type="entry name" value="Hist_AcTrfase_B-typ_cat-su"/>
</dbReference>
<proteinExistence type="predicted"/>
<evidence type="ECO:0000313" key="2">
    <source>
        <dbReference type="EMBL" id="KAK2941582.1"/>
    </source>
</evidence>
<evidence type="ECO:0000313" key="3">
    <source>
        <dbReference type="Proteomes" id="UP001281761"/>
    </source>
</evidence>
<evidence type="ECO:0000313" key="1">
    <source>
        <dbReference type="EMBL" id="KAK2940704.1"/>
    </source>
</evidence>
<dbReference type="Proteomes" id="UP001281761">
    <property type="component" value="Unassembled WGS sequence"/>
</dbReference>
<dbReference type="EMBL" id="JARBJD010000487">
    <property type="protein sequence ID" value="KAK2941582.1"/>
    <property type="molecule type" value="Genomic_DNA"/>
</dbReference>
<dbReference type="EMBL" id="JARBJD010000619">
    <property type="protein sequence ID" value="KAK2940704.1"/>
    <property type="molecule type" value="Genomic_DNA"/>
</dbReference>
<dbReference type="InterPro" id="IPR016181">
    <property type="entry name" value="Acyl_CoA_acyltransferase"/>
</dbReference>
<dbReference type="PANTHER" id="PTHR12046">
    <property type="entry name" value="HISTONE ACETYLTRANSFERASE TYPE B CATALYTIC SUBUNIT"/>
    <property type="match status" value="1"/>
</dbReference>
<keyword evidence="3" id="KW-1185">Reference proteome</keyword>